<evidence type="ECO:0000256" key="1">
    <source>
        <dbReference type="SAM" id="Phobius"/>
    </source>
</evidence>
<gene>
    <name evidence="2" type="ORF">ACFQ3F_13165</name>
</gene>
<keyword evidence="1" id="KW-0812">Transmembrane</keyword>
<reference evidence="3" key="1">
    <citation type="journal article" date="2019" name="Int. J. Syst. Evol. Microbiol.">
        <title>The Global Catalogue of Microorganisms (GCM) 10K type strain sequencing project: providing services to taxonomists for standard genome sequencing and annotation.</title>
        <authorList>
            <consortium name="The Broad Institute Genomics Platform"/>
            <consortium name="The Broad Institute Genome Sequencing Center for Infectious Disease"/>
            <person name="Wu L."/>
            <person name="Ma J."/>
        </authorList>
    </citation>
    <scope>NUCLEOTIDE SEQUENCE [LARGE SCALE GENOMIC DNA]</scope>
    <source>
        <strain evidence="3">CCUG 52478</strain>
    </source>
</reference>
<accession>A0ABW3W3G6</accession>
<keyword evidence="1" id="KW-1133">Transmembrane helix</keyword>
<proteinExistence type="predicted"/>
<dbReference type="Proteomes" id="UP001597229">
    <property type="component" value="Unassembled WGS sequence"/>
</dbReference>
<sequence length="196" mass="20967">MTRSRIAYLSVSVVLVLLVATGVLWSVGFRRAADVVTSTGDTVCEGTRPTRVADDGFGAEYFRRVGIPMRRGFACILHIEVRNNGDRGVRIGQVRFPAGPSAGSAYEVTSIDSRRVPVDDESDGGDAVVDLDRQLDGGESYVVEVRVRFRESGCDGEGGAEQPWPSIAVNSLLASHEVVVSDVPSFLGTADSTCDE</sequence>
<keyword evidence="3" id="KW-1185">Reference proteome</keyword>
<evidence type="ECO:0000313" key="2">
    <source>
        <dbReference type="EMBL" id="MFD1248743.1"/>
    </source>
</evidence>
<organism evidence="2 3">
    <name type="scientific">Nocardioides ginsengisoli</name>
    <dbReference type="NCBI Taxonomy" id="363868"/>
    <lineage>
        <taxon>Bacteria</taxon>
        <taxon>Bacillati</taxon>
        <taxon>Actinomycetota</taxon>
        <taxon>Actinomycetes</taxon>
        <taxon>Propionibacteriales</taxon>
        <taxon>Nocardioidaceae</taxon>
        <taxon>Nocardioides</taxon>
    </lineage>
</organism>
<feature type="transmembrane region" description="Helical" evidence="1">
    <location>
        <begin position="6"/>
        <end position="27"/>
    </location>
</feature>
<evidence type="ECO:0008006" key="4">
    <source>
        <dbReference type="Google" id="ProtNLM"/>
    </source>
</evidence>
<protein>
    <recommendedName>
        <fullName evidence="4">DUF4352 domain-containing protein</fullName>
    </recommendedName>
</protein>
<dbReference type="RefSeq" id="WP_367919202.1">
    <property type="nucleotide sequence ID" value="NZ_BAABAC010000020.1"/>
</dbReference>
<comment type="caution">
    <text evidence="2">The sequence shown here is derived from an EMBL/GenBank/DDBJ whole genome shotgun (WGS) entry which is preliminary data.</text>
</comment>
<keyword evidence="1" id="KW-0472">Membrane</keyword>
<evidence type="ECO:0000313" key="3">
    <source>
        <dbReference type="Proteomes" id="UP001597229"/>
    </source>
</evidence>
<dbReference type="EMBL" id="JBHTLX010000017">
    <property type="protein sequence ID" value="MFD1248743.1"/>
    <property type="molecule type" value="Genomic_DNA"/>
</dbReference>
<name>A0ABW3W3G6_9ACTN</name>